<dbReference type="InterPro" id="IPR002156">
    <property type="entry name" value="RNaseH_domain"/>
</dbReference>
<dbReference type="Gene3D" id="3.30.420.10">
    <property type="entry name" value="Ribonuclease H-like superfamily/Ribonuclease H"/>
    <property type="match status" value="1"/>
</dbReference>
<evidence type="ECO:0000259" key="1">
    <source>
        <dbReference type="Pfam" id="PF00075"/>
    </source>
</evidence>
<comment type="caution">
    <text evidence="2">The sequence shown here is derived from an EMBL/GenBank/DDBJ whole genome shotgun (WGS) entry which is preliminary data.</text>
</comment>
<dbReference type="InterPro" id="IPR036397">
    <property type="entry name" value="RNaseH_sf"/>
</dbReference>
<feature type="domain" description="RNase H type-1" evidence="1">
    <location>
        <begin position="92"/>
        <end position="126"/>
    </location>
</feature>
<dbReference type="SUPFAM" id="SSF53098">
    <property type="entry name" value="Ribonuclease H-like"/>
    <property type="match status" value="1"/>
</dbReference>
<dbReference type="Proteomes" id="UP000237438">
    <property type="component" value="Unassembled WGS sequence"/>
</dbReference>
<feature type="non-terminal residue" evidence="2">
    <location>
        <position position="132"/>
    </location>
</feature>
<keyword evidence="3" id="KW-1185">Reference proteome</keyword>
<dbReference type="InterPro" id="IPR012337">
    <property type="entry name" value="RNaseH-like_sf"/>
</dbReference>
<sequence length="132" mass="14514">MITRLTKTTHLLPISMDAEFTSPDEELLNPILTKNLMNHDIHVYTDGAVTNEGKAGGAFVLYQAGRKVSAESFDINYEVELIDTEIIAINSSKHLKLPGDIFARWIPGHANIPGNEEVDRLAKQGAQNNSGQ</sequence>
<evidence type="ECO:0000313" key="2">
    <source>
        <dbReference type="EMBL" id="POS83866.1"/>
    </source>
</evidence>
<dbReference type="Pfam" id="PF00075">
    <property type="entry name" value="RNase_H"/>
    <property type="match status" value="1"/>
</dbReference>
<dbReference type="GO" id="GO:0004523">
    <property type="term" value="F:RNA-DNA hybrid ribonuclease activity"/>
    <property type="evidence" value="ECO:0007669"/>
    <property type="project" value="InterPro"/>
</dbReference>
<dbReference type="EMBL" id="PEDP01001305">
    <property type="protein sequence ID" value="POS83866.1"/>
    <property type="molecule type" value="Genomic_DNA"/>
</dbReference>
<dbReference type="OrthoDB" id="3230070at2759"/>
<name>A0A2S4PPA7_9PEZI</name>
<protein>
    <recommendedName>
        <fullName evidence="1">RNase H type-1 domain-containing protein</fullName>
    </recommendedName>
</protein>
<dbReference type="GO" id="GO:0003676">
    <property type="term" value="F:nucleic acid binding"/>
    <property type="evidence" value="ECO:0007669"/>
    <property type="project" value="InterPro"/>
</dbReference>
<evidence type="ECO:0000313" key="3">
    <source>
        <dbReference type="Proteomes" id="UP000237438"/>
    </source>
</evidence>
<dbReference type="AlphaFoldDB" id="A0A2S4PPA7"/>
<reference evidence="2 3" key="1">
    <citation type="submission" date="2017-10" db="EMBL/GenBank/DDBJ databases">
        <title>Development of genomic resources for the powdery mildew, Erysiphe pulchra.</title>
        <authorList>
            <person name="Wadl P.A."/>
            <person name="Mack B.M."/>
            <person name="Moore G."/>
            <person name="Beltz S.B."/>
        </authorList>
    </citation>
    <scope>NUCLEOTIDE SEQUENCE [LARGE SCALE GENOMIC DNA]</scope>
    <source>
        <strain evidence="2">Cflorida</strain>
    </source>
</reference>
<organism evidence="2 3">
    <name type="scientific">Erysiphe pulchra</name>
    <dbReference type="NCBI Taxonomy" id="225359"/>
    <lineage>
        <taxon>Eukaryota</taxon>
        <taxon>Fungi</taxon>
        <taxon>Dikarya</taxon>
        <taxon>Ascomycota</taxon>
        <taxon>Pezizomycotina</taxon>
        <taxon>Leotiomycetes</taxon>
        <taxon>Erysiphales</taxon>
        <taxon>Erysiphaceae</taxon>
        <taxon>Erysiphe</taxon>
    </lineage>
</organism>
<gene>
    <name evidence="2" type="ORF">EPUL_006100</name>
</gene>
<proteinExistence type="predicted"/>
<accession>A0A2S4PPA7</accession>